<organism evidence="1 2">
    <name type="scientific">Oceanisphaera pacifica</name>
    <dbReference type="NCBI Taxonomy" id="2818389"/>
    <lineage>
        <taxon>Bacteria</taxon>
        <taxon>Pseudomonadati</taxon>
        <taxon>Pseudomonadota</taxon>
        <taxon>Gammaproteobacteria</taxon>
        <taxon>Aeromonadales</taxon>
        <taxon>Aeromonadaceae</taxon>
        <taxon>Oceanisphaera</taxon>
    </lineage>
</organism>
<evidence type="ECO:0000313" key="2">
    <source>
        <dbReference type="Proteomes" id="UP000664882"/>
    </source>
</evidence>
<evidence type="ECO:0000313" key="1">
    <source>
        <dbReference type="EMBL" id="MBO1519632.1"/>
    </source>
</evidence>
<proteinExistence type="predicted"/>
<reference evidence="1 2" key="1">
    <citation type="submission" date="2021-03" db="EMBL/GenBank/DDBJ databases">
        <title>Oceanisphaera sp. nov., isolated from the intestine.</title>
        <authorList>
            <person name="Zhao L.-H."/>
            <person name="Shi L.-F."/>
        </authorList>
    </citation>
    <scope>NUCLEOTIDE SEQUENCE [LARGE SCALE GENOMIC DNA]</scope>
    <source>
        <strain evidence="1 2">DM8</strain>
    </source>
</reference>
<comment type="caution">
    <text evidence="1">The sequence shown here is derived from an EMBL/GenBank/DDBJ whole genome shotgun (WGS) entry which is preliminary data.</text>
</comment>
<sequence>MINPMMIPTIAPVAVDPTSETAKTDKSRRASMPVITAIMPYAAIRPRHKDRERDRRQAAFEAWLGLRHGEVCWIGTNAGMSRRLNVISQRYASSDDDESLMLDVEV</sequence>
<dbReference type="EMBL" id="JAGDFX010000008">
    <property type="protein sequence ID" value="MBO1519632.1"/>
    <property type="molecule type" value="Genomic_DNA"/>
</dbReference>
<dbReference type="Proteomes" id="UP000664882">
    <property type="component" value="Unassembled WGS sequence"/>
</dbReference>
<keyword evidence="2" id="KW-1185">Reference proteome</keyword>
<protein>
    <submittedName>
        <fullName evidence="1">Uncharacterized protein</fullName>
    </submittedName>
</protein>
<gene>
    <name evidence="1" type="ORF">J3U76_08335</name>
</gene>
<name>A0ABS3NH31_9GAMM</name>
<accession>A0ABS3NH31</accession>